<gene>
    <name evidence="2" type="ORF">FEF34_10120</name>
</gene>
<comment type="caution">
    <text evidence="2">The sequence shown here is derived from an EMBL/GenBank/DDBJ whole genome shotgun (WGS) entry which is preliminary data.</text>
</comment>
<proteinExistence type="predicted"/>
<dbReference type="EMBL" id="VAWE01000001">
    <property type="protein sequence ID" value="TLQ43453.1"/>
    <property type="molecule type" value="Genomic_DNA"/>
</dbReference>
<evidence type="ECO:0000256" key="1">
    <source>
        <dbReference type="SAM" id="MobiDB-lite"/>
    </source>
</evidence>
<reference evidence="2 3" key="1">
    <citation type="submission" date="2019-05" db="EMBL/GenBank/DDBJ databases">
        <title>Streptomyces marianii sp. nov., a novel marine actinomycete from southern coast of India.</title>
        <authorList>
            <person name="Iniyan A.M."/>
            <person name="Wink J."/>
            <person name="Ramprasad E."/>
            <person name="Ramana C.V."/>
            <person name="Bunk B."/>
            <person name="Sproer C."/>
            <person name="Joseph F.-J.R.S."/>
            <person name="Vincent S.G.P."/>
        </authorList>
    </citation>
    <scope>NUCLEOTIDE SEQUENCE [LARGE SCALE GENOMIC DNA]</scope>
    <source>
        <strain evidence="2 3">ICN19</strain>
    </source>
</reference>
<dbReference type="RefSeq" id="WP_138052872.1">
    <property type="nucleotide sequence ID" value="NZ_VAWE01000001.1"/>
</dbReference>
<name>A0A5R9E613_9ACTN</name>
<dbReference type="Gene3D" id="1.20.5.1000">
    <property type="entry name" value="arf6 gtpase in complex with a specific effector, jip4"/>
    <property type="match status" value="1"/>
</dbReference>
<sequence length="334" mass="36167">MNTKRVNAAADVIHAAMQQGQTLPATIAEVLELACLLQSPETANEMERLRSLTNAQPAHLTEAQLDALSEAGNRALNDHYHTDLCHCGDWPASCASSGDYFMGTWDTGAFHISLGAVLGLWESMRADAAAAELARLREERDAFRAQRNAVFATNDELLARVERVGLERLQTQSEFFKVARDADRLRARVAELEAAAGDGHTRPVDEDPVPVRLTPLATEVLAELAEYGVRSAGPLAEAVAEMGALPVPVGDPIPYELTDKATAPLSGVTNCLACGEGLDDENITDFCSARCESIGRLRGLLSRQRRAWEDPHESPLARGPHPVPHDLPETEARP</sequence>
<dbReference type="Proteomes" id="UP000305921">
    <property type="component" value="Unassembled WGS sequence"/>
</dbReference>
<dbReference type="AlphaFoldDB" id="A0A5R9E613"/>
<evidence type="ECO:0000313" key="2">
    <source>
        <dbReference type="EMBL" id="TLQ43453.1"/>
    </source>
</evidence>
<feature type="compositionally biased region" description="Basic and acidic residues" evidence="1">
    <location>
        <begin position="323"/>
        <end position="334"/>
    </location>
</feature>
<organism evidence="2 3">
    <name type="scientific">Streptomyces marianii</name>
    <dbReference type="NCBI Taxonomy" id="1817406"/>
    <lineage>
        <taxon>Bacteria</taxon>
        <taxon>Bacillati</taxon>
        <taxon>Actinomycetota</taxon>
        <taxon>Actinomycetes</taxon>
        <taxon>Kitasatosporales</taxon>
        <taxon>Streptomycetaceae</taxon>
        <taxon>Streptomyces</taxon>
    </lineage>
</organism>
<accession>A0A5R9E613</accession>
<evidence type="ECO:0000313" key="3">
    <source>
        <dbReference type="Proteomes" id="UP000305921"/>
    </source>
</evidence>
<protein>
    <submittedName>
        <fullName evidence="2">Uncharacterized protein</fullName>
    </submittedName>
</protein>
<feature type="region of interest" description="Disordered" evidence="1">
    <location>
        <begin position="308"/>
        <end position="334"/>
    </location>
</feature>
<dbReference type="OrthoDB" id="4339112at2"/>
<keyword evidence="3" id="KW-1185">Reference proteome</keyword>